<feature type="transmembrane region" description="Helical" evidence="1">
    <location>
        <begin position="178"/>
        <end position="195"/>
    </location>
</feature>
<evidence type="ECO:0000259" key="2">
    <source>
        <dbReference type="Pfam" id="PF09925"/>
    </source>
</evidence>
<feature type="transmembrane region" description="Helical" evidence="1">
    <location>
        <begin position="41"/>
        <end position="62"/>
    </location>
</feature>
<organism evidence="3 4">
    <name type="scientific">Psychroserpens luteus</name>
    <dbReference type="NCBI Taxonomy" id="1434066"/>
    <lineage>
        <taxon>Bacteria</taxon>
        <taxon>Pseudomonadati</taxon>
        <taxon>Bacteroidota</taxon>
        <taxon>Flavobacteriia</taxon>
        <taxon>Flavobacteriales</taxon>
        <taxon>Flavobacteriaceae</taxon>
        <taxon>Psychroserpens</taxon>
    </lineage>
</organism>
<evidence type="ECO:0000313" key="3">
    <source>
        <dbReference type="EMBL" id="MFD2915522.1"/>
    </source>
</evidence>
<feature type="transmembrane region" description="Helical" evidence="1">
    <location>
        <begin position="207"/>
        <end position="224"/>
    </location>
</feature>
<gene>
    <name evidence="3" type="ORF">ACFS29_07730</name>
</gene>
<feature type="transmembrane region" description="Helical" evidence="1">
    <location>
        <begin position="262"/>
        <end position="283"/>
    </location>
</feature>
<protein>
    <submittedName>
        <fullName evidence="3">DUF2157 domain-containing protein</fullName>
    </submittedName>
</protein>
<feature type="transmembrane region" description="Helical" evidence="1">
    <location>
        <begin position="342"/>
        <end position="364"/>
    </location>
</feature>
<keyword evidence="1" id="KW-1133">Transmembrane helix</keyword>
<name>A0ABW5ZSJ5_9FLAO</name>
<keyword evidence="4" id="KW-1185">Reference proteome</keyword>
<dbReference type="EMBL" id="JBHUOS010000007">
    <property type="protein sequence ID" value="MFD2915522.1"/>
    <property type="molecule type" value="Genomic_DNA"/>
</dbReference>
<evidence type="ECO:0000256" key="1">
    <source>
        <dbReference type="SAM" id="Phobius"/>
    </source>
</evidence>
<dbReference type="Pfam" id="PF09925">
    <property type="entry name" value="DUF2157"/>
    <property type="match status" value="1"/>
</dbReference>
<proteinExistence type="predicted"/>
<feature type="transmembrane region" description="Helical" evidence="1">
    <location>
        <begin position="74"/>
        <end position="93"/>
    </location>
</feature>
<keyword evidence="1" id="KW-0812">Transmembrane</keyword>
<feature type="transmembrane region" description="Helical" evidence="1">
    <location>
        <begin position="129"/>
        <end position="147"/>
    </location>
</feature>
<dbReference type="Proteomes" id="UP001597548">
    <property type="component" value="Unassembled WGS sequence"/>
</dbReference>
<feature type="transmembrane region" description="Helical" evidence="1">
    <location>
        <begin position="371"/>
        <end position="388"/>
    </location>
</feature>
<feature type="transmembrane region" description="Helical" evidence="1">
    <location>
        <begin position="230"/>
        <end position="250"/>
    </location>
</feature>
<dbReference type="RefSeq" id="WP_194509583.1">
    <property type="nucleotide sequence ID" value="NZ_JADILU010000008.1"/>
</dbReference>
<keyword evidence="1" id="KW-0472">Membrane</keyword>
<dbReference type="InterPro" id="IPR018677">
    <property type="entry name" value="DUF2157"/>
</dbReference>
<feature type="transmembrane region" description="Helical" evidence="1">
    <location>
        <begin position="394"/>
        <end position="416"/>
    </location>
</feature>
<sequence>MNSKLIKELPDLLANDVISQEVASKIEDYFLNKQDQTPNRLFTVFGVLGSLLVGLGIILILAHNWDDFARSTKTFLAFLPLVIGQCFVAFSIWKKKSNAWKESSGTFLFFTIGSSIALVSQIYNIPGNLSTYVLTWIVLSLPLIYLLKSNAVAILNMIAITYYACEVGYSFGSFGESPWLYLVMMALIAPHYYRLLKHHKNANMTSIFNWLFPLSLTIVLGAFVDQLSELGFLMYLLLFSLLYNIGKIPFFDEQKLRRNGYLIFGSLGIVIMILTMSFDGFWYLERFFFNAQETYVSTILFIANLGLLIYSYSKGWLKTFNLFQYIFVLFSMLYVFGLNIPIIGTIAVNLMVLALGITTIKIGADKFHFGILNYGLIIITALVTCRFFDTNMSFVIRGLLFVFVGLGFFLTNYIMLKKQKSRVESLKH</sequence>
<feature type="transmembrane region" description="Helical" evidence="1">
    <location>
        <begin position="105"/>
        <end position="123"/>
    </location>
</feature>
<evidence type="ECO:0000313" key="4">
    <source>
        <dbReference type="Proteomes" id="UP001597548"/>
    </source>
</evidence>
<accession>A0ABW5ZSJ5</accession>
<reference evidence="4" key="1">
    <citation type="journal article" date="2019" name="Int. J. Syst. Evol. Microbiol.">
        <title>The Global Catalogue of Microorganisms (GCM) 10K type strain sequencing project: providing services to taxonomists for standard genome sequencing and annotation.</title>
        <authorList>
            <consortium name="The Broad Institute Genomics Platform"/>
            <consortium name="The Broad Institute Genome Sequencing Center for Infectious Disease"/>
            <person name="Wu L."/>
            <person name="Ma J."/>
        </authorList>
    </citation>
    <scope>NUCLEOTIDE SEQUENCE [LARGE SCALE GENOMIC DNA]</scope>
    <source>
        <strain evidence="4">KCTC 32514</strain>
    </source>
</reference>
<feature type="domain" description="DUF2157" evidence="2">
    <location>
        <begin position="12"/>
        <end position="152"/>
    </location>
</feature>
<feature type="transmembrane region" description="Helical" evidence="1">
    <location>
        <begin position="295"/>
        <end position="312"/>
    </location>
</feature>
<comment type="caution">
    <text evidence="3">The sequence shown here is derived from an EMBL/GenBank/DDBJ whole genome shotgun (WGS) entry which is preliminary data.</text>
</comment>